<evidence type="ECO:0000259" key="9">
    <source>
        <dbReference type="PROSITE" id="PS51379"/>
    </source>
</evidence>
<feature type="domain" description="4Fe-4S ferredoxin-type" evidence="9">
    <location>
        <begin position="555"/>
        <end position="585"/>
    </location>
</feature>
<dbReference type="Gene3D" id="3.30.70.20">
    <property type="match status" value="1"/>
</dbReference>
<dbReference type="GO" id="GO:0051539">
    <property type="term" value="F:4 iron, 4 sulfur cluster binding"/>
    <property type="evidence" value="ECO:0007669"/>
    <property type="project" value="UniProtKB-KW"/>
</dbReference>
<keyword evidence="5" id="KW-0285">Flavoprotein</keyword>
<protein>
    <submittedName>
        <fullName evidence="10">Heterodisulfide reductase subunit A</fullName>
    </submittedName>
</protein>
<keyword evidence="7" id="KW-0408">Iron</keyword>
<keyword evidence="4" id="KW-0479">Metal-binding</keyword>
<organism evidence="10 11">
    <name type="scientific">Desulfacinum hydrothermale DSM 13146</name>
    <dbReference type="NCBI Taxonomy" id="1121390"/>
    <lineage>
        <taxon>Bacteria</taxon>
        <taxon>Pseudomonadati</taxon>
        <taxon>Thermodesulfobacteriota</taxon>
        <taxon>Syntrophobacteria</taxon>
        <taxon>Syntrophobacterales</taxon>
        <taxon>Syntrophobacteraceae</taxon>
        <taxon>Desulfacinum</taxon>
    </lineage>
</organism>
<evidence type="ECO:0000256" key="3">
    <source>
        <dbReference type="ARBA" id="ARBA00022485"/>
    </source>
</evidence>
<evidence type="ECO:0000256" key="2">
    <source>
        <dbReference type="ARBA" id="ARBA00006561"/>
    </source>
</evidence>
<proteinExistence type="inferred from homology"/>
<dbReference type="SUPFAM" id="SSF54862">
    <property type="entry name" value="4Fe-4S ferredoxins"/>
    <property type="match status" value="1"/>
</dbReference>
<evidence type="ECO:0000256" key="8">
    <source>
        <dbReference type="ARBA" id="ARBA00023014"/>
    </source>
</evidence>
<keyword evidence="5" id="KW-0274">FAD</keyword>
<dbReference type="RefSeq" id="WP_084058078.1">
    <property type="nucleotide sequence ID" value="NZ_FWXF01000013.1"/>
</dbReference>
<keyword evidence="11" id="KW-1185">Reference proteome</keyword>
<name>A0A1W1XNE0_9BACT</name>
<keyword evidence="6" id="KW-0560">Oxidoreductase</keyword>
<evidence type="ECO:0000256" key="4">
    <source>
        <dbReference type="ARBA" id="ARBA00022723"/>
    </source>
</evidence>
<dbReference type="SUPFAM" id="SSF51905">
    <property type="entry name" value="FAD/NAD(P)-binding domain"/>
    <property type="match status" value="1"/>
</dbReference>
<evidence type="ECO:0000313" key="10">
    <source>
        <dbReference type="EMBL" id="SMC25490.1"/>
    </source>
</evidence>
<comment type="similarity">
    <text evidence="2">Belongs to the HdrA family.</text>
</comment>
<evidence type="ECO:0000256" key="1">
    <source>
        <dbReference type="ARBA" id="ARBA00001974"/>
    </source>
</evidence>
<dbReference type="InterPro" id="IPR039650">
    <property type="entry name" value="HdrA-like"/>
</dbReference>
<evidence type="ECO:0000256" key="6">
    <source>
        <dbReference type="ARBA" id="ARBA00023002"/>
    </source>
</evidence>
<dbReference type="Gene3D" id="3.40.50.720">
    <property type="entry name" value="NAD(P)-binding Rossmann-like Domain"/>
    <property type="match status" value="1"/>
</dbReference>
<dbReference type="PROSITE" id="PS51379">
    <property type="entry name" value="4FE4S_FER_2"/>
    <property type="match status" value="2"/>
</dbReference>
<dbReference type="Pfam" id="PF13450">
    <property type="entry name" value="NAD_binding_8"/>
    <property type="match status" value="1"/>
</dbReference>
<keyword evidence="3" id="KW-0004">4Fe-4S</keyword>
<dbReference type="Pfam" id="PF12838">
    <property type="entry name" value="Fer4_7"/>
    <property type="match status" value="1"/>
</dbReference>
<dbReference type="STRING" id="1121390.SAMN02746041_02349"/>
<dbReference type="InterPro" id="IPR036188">
    <property type="entry name" value="FAD/NAD-bd_sf"/>
</dbReference>
<reference evidence="10 11" key="1">
    <citation type="submission" date="2017-04" db="EMBL/GenBank/DDBJ databases">
        <authorList>
            <person name="Afonso C.L."/>
            <person name="Miller P.J."/>
            <person name="Scott M.A."/>
            <person name="Spackman E."/>
            <person name="Goraichik I."/>
            <person name="Dimitrov K.M."/>
            <person name="Suarez D.L."/>
            <person name="Swayne D.E."/>
        </authorList>
    </citation>
    <scope>NUCLEOTIDE SEQUENCE [LARGE SCALE GENOMIC DNA]</scope>
    <source>
        <strain evidence="10 11">DSM 13146</strain>
    </source>
</reference>
<sequence>MEEKRNLASDGSDAPRVGIYICHCGGNISDHVDVEVLCEKAEKIPGVAVARRNMFMCSDPGQELIMEDIRSGKVNRIVVASCSPSLHEMTFRSALERAGANPYVYEHANIREQVSWVHHGEPATEKAFQLISAAAAKARLLEPLEPLRVEARRHATVIGAGIAGLRAAVDLADRGFQVALLEKTPFAGGRVARLDRLAPTGEAASEAILSLARRVMEHPAITFYPCAQVVGFDGYVGNFSLELQVEPPAAEDAVPPSNLPPAGDGEPVFVPSRGVLLGPLPTEKGRIQVETGVVVLATGFKPYTPRKGEYGYGELPEVMTLPQFIEALRDAQADGSVLMLSGRPIRSIAMIHCVGSRQIPGIHEEDASGYLNEYCSRTCCSATLFAANQVRTRYPETRVFEFYRDIRAYGRGQEELYQEAARNKVLFLRFEPEDPPRVERSDGSSGTPLVVRVKDALTFGEEVQVPADLVVLAVGMEPTGIQDLVDLMKLPVGADRFLLEVHPKLRPVELATTGLLLAGTCQAPMDVSEACNAASAAASKAASLLAKGYVQLDPFVAEVDMEKCQGTGSCVEACLADGAIELVDVVVNGETVRRARVVQALCLGCGACVAACPSGAIQVKGSTLAQFEAMVDAIASHEAA</sequence>
<feature type="domain" description="4Fe-4S ferredoxin-type" evidence="9">
    <location>
        <begin position="593"/>
        <end position="622"/>
    </location>
</feature>
<dbReference type="EMBL" id="FWXF01000013">
    <property type="protein sequence ID" value="SMC25490.1"/>
    <property type="molecule type" value="Genomic_DNA"/>
</dbReference>
<dbReference type="InterPro" id="IPR017900">
    <property type="entry name" value="4Fe4S_Fe_S_CS"/>
</dbReference>
<dbReference type="AlphaFoldDB" id="A0A1W1XNE0"/>
<gene>
    <name evidence="10" type="ORF">SAMN02746041_02349</name>
</gene>
<comment type="cofactor">
    <cofactor evidence="1">
        <name>FAD</name>
        <dbReference type="ChEBI" id="CHEBI:57692"/>
    </cofactor>
</comment>
<dbReference type="Proteomes" id="UP000192783">
    <property type="component" value="Unassembled WGS sequence"/>
</dbReference>
<dbReference type="GO" id="GO:0046872">
    <property type="term" value="F:metal ion binding"/>
    <property type="evidence" value="ECO:0007669"/>
    <property type="project" value="UniProtKB-KW"/>
</dbReference>
<evidence type="ECO:0000313" key="11">
    <source>
        <dbReference type="Proteomes" id="UP000192783"/>
    </source>
</evidence>
<dbReference type="PANTHER" id="PTHR43498:SF1">
    <property type="entry name" value="COB--COM HETERODISULFIDE REDUCTASE IRON-SULFUR SUBUNIT A"/>
    <property type="match status" value="1"/>
</dbReference>
<keyword evidence="8" id="KW-0411">Iron-sulfur</keyword>
<evidence type="ECO:0000256" key="5">
    <source>
        <dbReference type="ARBA" id="ARBA00022827"/>
    </source>
</evidence>
<evidence type="ECO:0000256" key="7">
    <source>
        <dbReference type="ARBA" id="ARBA00023004"/>
    </source>
</evidence>
<dbReference type="PANTHER" id="PTHR43498">
    <property type="entry name" value="FERREDOXIN:COB-COM HETERODISULFIDE REDUCTASE SUBUNIT A"/>
    <property type="match status" value="1"/>
</dbReference>
<dbReference type="OrthoDB" id="9766627at2"/>
<dbReference type="GO" id="GO:0016491">
    <property type="term" value="F:oxidoreductase activity"/>
    <property type="evidence" value="ECO:0007669"/>
    <property type="project" value="UniProtKB-KW"/>
</dbReference>
<dbReference type="PROSITE" id="PS00198">
    <property type="entry name" value="4FE4S_FER_1"/>
    <property type="match status" value="1"/>
</dbReference>
<accession>A0A1W1XNE0</accession>
<dbReference type="InterPro" id="IPR017896">
    <property type="entry name" value="4Fe4S_Fe-S-bd"/>
</dbReference>